<gene>
    <name evidence="2" type="ORF">QR685DRAFT_450388</name>
</gene>
<name>A0ABR3D3A9_NEUIN</name>
<dbReference type="EMBL" id="JAVLET010000011">
    <property type="protein sequence ID" value="KAL0466768.1"/>
    <property type="molecule type" value="Genomic_DNA"/>
</dbReference>
<protein>
    <submittedName>
        <fullName evidence="2">Uncharacterized protein</fullName>
    </submittedName>
</protein>
<evidence type="ECO:0000313" key="3">
    <source>
        <dbReference type="Proteomes" id="UP001451303"/>
    </source>
</evidence>
<reference evidence="2 3" key="1">
    <citation type="submission" date="2023-09" db="EMBL/GenBank/DDBJ databases">
        <title>Multi-omics analysis of a traditional fermented food reveals byproduct-associated fungal strains for waste-to-food upcycling.</title>
        <authorList>
            <consortium name="Lawrence Berkeley National Laboratory"/>
            <person name="Rekdal V.M."/>
            <person name="Villalobos-Escobedo J.M."/>
            <person name="Rodriguez-Valeron N."/>
            <person name="Garcia M.O."/>
            <person name="Vasquez D.P."/>
            <person name="Damayanti I."/>
            <person name="Sorensen P.M."/>
            <person name="Baidoo E.E."/>
            <person name="De Carvalho A.C."/>
            <person name="Riley R."/>
            <person name="Lipzen A."/>
            <person name="He G."/>
            <person name="Yan M."/>
            <person name="Haridas S."/>
            <person name="Daum C."/>
            <person name="Yoshinaga Y."/>
            <person name="Ng V."/>
            <person name="Grigoriev I.V."/>
            <person name="Munk R."/>
            <person name="Nuraida L."/>
            <person name="Wijaya C.H."/>
            <person name="Morales P.-C."/>
            <person name="Keasling J.D."/>
        </authorList>
    </citation>
    <scope>NUCLEOTIDE SEQUENCE [LARGE SCALE GENOMIC DNA]</scope>
    <source>
        <strain evidence="2 3">FGSC 2613</strain>
    </source>
</reference>
<evidence type="ECO:0000313" key="2">
    <source>
        <dbReference type="EMBL" id="KAL0466768.1"/>
    </source>
</evidence>
<dbReference type="Proteomes" id="UP001451303">
    <property type="component" value="Unassembled WGS sequence"/>
</dbReference>
<evidence type="ECO:0000256" key="1">
    <source>
        <dbReference type="SAM" id="MobiDB-lite"/>
    </source>
</evidence>
<feature type="region of interest" description="Disordered" evidence="1">
    <location>
        <begin position="119"/>
        <end position="146"/>
    </location>
</feature>
<comment type="caution">
    <text evidence="2">The sequence shown here is derived from an EMBL/GenBank/DDBJ whole genome shotgun (WGS) entry which is preliminary data.</text>
</comment>
<organism evidence="2 3">
    <name type="scientific">Neurospora intermedia</name>
    <dbReference type="NCBI Taxonomy" id="5142"/>
    <lineage>
        <taxon>Eukaryota</taxon>
        <taxon>Fungi</taxon>
        <taxon>Dikarya</taxon>
        <taxon>Ascomycota</taxon>
        <taxon>Pezizomycotina</taxon>
        <taxon>Sordariomycetes</taxon>
        <taxon>Sordariomycetidae</taxon>
        <taxon>Sordariales</taxon>
        <taxon>Sordariaceae</taxon>
        <taxon>Neurospora</taxon>
    </lineage>
</organism>
<keyword evidence="3" id="KW-1185">Reference proteome</keyword>
<accession>A0ABR3D3A9</accession>
<proteinExistence type="predicted"/>
<sequence length="244" mass="26518">MAIITWASTLEIEHDAKYPSQYHSTRCFQVALHDPHTTKALGVSAGGRDRHRTCMCCAVPGTIQTSYRLRPLIWCCTQHCVRGTHVVAARYGIPISPCPSATDIGYVGEMAERATILTHLPPSPGPASSPLSCRDADEGGDMQPHEPHLSHLSSLWHLSHTRSTRADVTTITTTTRCALPIVGQQPSVSRQNESQLSSRLIMSLLTKTNSGISDIEKRDLSDAVSLAAILAGSREWNDNEATTP</sequence>